<dbReference type="GO" id="GO:0046081">
    <property type="term" value="P:dUTP catabolic process"/>
    <property type="evidence" value="ECO:0007669"/>
    <property type="project" value="UniProtKB-UniRule"/>
</dbReference>
<organism evidence="14 15">
    <name type="scientific">Chlorella sorokiniana</name>
    <name type="common">Freshwater green alga</name>
    <dbReference type="NCBI Taxonomy" id="3076"/>
    <lineage>
        <taxon>Eukaryota</taxon>
        <taxon>Viridiplantae</taxon>
        <taxon>Chlorophyta</taxon>
        <taxon>core chlorophytes</taxon>
        <taxon>Trebouxiophyceae</taxon>
        <taxon>Chlorellales</taxon>
        <taxon>Chlorellaceae</taxon>
        <taxon>Chlorella clade</taxon>
        <taxon>Chlorella</taxon>
    </lineage>
</organism>
<reference evidence="14 15" key="1">
    <citation type="journal article" date="2018" name="Plant J.">
        <title>Genome sequences of Chlorella sorokiniana UTEX 1602 and Micractinium conductrix SAG 241.80: implications to maltose excretion by a green alga.</title>
        <authorList>
            <person name="Arriola M.B."/>
            <person name="Velmurugan N."/>
            <person name="Zhang Y."/>
            <person name="Plunkett M.H."/>
            <person name="Hondzo H."/>
            <person name="Barney B.M."/>
        </authorList>
    </citation>
    <scope>NUCLEOTIDE SEQUENCE [LARGE SCALE GENOMIC DNA]</scope>
    <source>
        <strain evidence="15">UTEX 1602</strain>
    </source>
</reference>
<comment type="similarity">
    <text evidence="3 11">Belongs to the dUTPase family.</text>
</comment>
<evidence type="ECO:0000256" key="3">
    <source>
        <dbReference type="ARBA" id="ARBA00006581"/>
    </source>
</evidence>
<keyword evidence="15" id="KW-1185">Reference proteome</keyword>
<comment type="catalytic activity">
    <reaction evidence="10 11">
        <text>dUTP + H2O = dUMP + diphosphate + H(+)</text>
        <dbReference type="Rhea" id="RHEA:10248"/>
        <dbReference type="ChEBI" id="CHEBI:15377"/>
        <dbReference type="ChEBI" id="CHEBI:15378"/>
        <dbReference type="ChEBI" id="CHEBI:33019"/>
        <dbReference type="ChEBI" id="CHEBI:61555"/>
        <dbReference type="ChEBI" id="CHEBI:246422"/>
        <dbReference type="EC" id="3.6.1.23"/>
    </reaction>
</comment>
<evidence type="ECO:0000256" key="7">
    <source>
        <dbReference type="ARBA" id="ARBA00022842"/>
    </source>
</evidence>
<protein>
    <recommendedName>
        <fullName evidence="5 11">Deoxyuridine 5'-triphosphate nucleotidohydrolase</fullName>
        <shortName evidence="11">dUTPase</shortName>
        <ecNumber evidence="4 11">3.6.1.23</ecNumber>
    </recommendedName>
    <alternativeName>
        <fullName evidence="9 11">dUTP pyrophosphatase</fullName>
    </alternativeName>
</protein>
<dbReference type="InterPro" id="IPR029054">
    <property type="entry name" value="dUTPase-like"/>
</dbReference>
<dbReference type="UniPathway" id="UPA00610">
    <property type="reaction ID" value="UER00666"/>
</dbReference>
<dbReference type="Gene3D" id="2.70.40.10">
    <property type="match status" value="1"/>
</dbReference>
<comment type="pathway">
    <text evidence="2 11">Pyrimidine metabolism; dUMP biosynthesis; dUMP from dCTP (dUTP route): step 2/2.</text>
</comment>
<dbReference type="EMBL" id="LHPG02000001">
    <property type="protein sequence ID" value="PRW61531.1"/>
    <property type="molecule type" value="Genomic_DNA"/>
</dbReference>
<dbReference type="OrthoDB" id="10261072at2759"/>
<feature type="domain" description="dUTPase-like" evidence="13">
    <location>
        <begin position="175"/>
        <end position="302"/>
    </location>
</feature>
<dbReference type="InterPro" id="IPR033704">
    <property type="entry name" value="dUTPase_trimeric"/>
</dbReference>
<dbReference type="CDD" id="cd07557">
    <property type="entry name" value="trimeric_dUTPase"/>
    <property type="match status" value="1"/>
</dbReference>
<evidence type="ECO:0000256" key="10">
    <source>
        <dbReference type="ARBA" id="ARBA00047686"/>
    </source>
</evidence>
<name>A0A2P6U5D8_CHLSO</name>
<evidence type="ECO:0000256" key="9">
    <source>
        <dbReference type="ARBA" id="ARBA00030698"/>
    </source>
</evidence>
<comment type="function">
    <text evidence="11">Involved in nucleotide metabolism via production of dUMP, the immediate precursor of thymidine nucleotides, and decreases the intracellular concentration of dUTP so that uracil cannot be incorporated into DNA.</text>
</comment>
<keyword evidence="8 11" id="KW-0546">Nucleotide metabolism</keyword>
<dbReference type="GO" id="GO:0006226">
    <property type="term" value="P:dUMP biosynthetic process"/>
    <property type="evidence" value="ECO:0007669"/>
    <property type="project" value="UniProtKB-UniRule"/>
</dbReference>
<evidence type="ECO:0000259" key="13">
    <source>
        <dbReference type="Pfam" id="PF00692"/>
    </source>
</evidence>
<dbReference type="GO" id="GO:0004170">
    <property type="term" value="F:dUTP diphosphatase activity"/>
    <property type="evidence" value="ECO:0007669"/>
    <property type="project" value="UniProtKB-UniRule"/>
</dbReference>
<evidence type="ECO:0000256" key="12">
    <source>
        <dbReference type="SAM" id="MobiDB-lite"/>
    </source>
</evidence>
<feature type="region of interest" description="Disordered" evidence="12">
    <location>
        <begin position="143"/>
        <end position="164"/>
    </location>
</feature>
<dbReference type="PANTHER" id="PTHR11241:SF0">
    <property type="entry name" value="DEOXYURIDINE 5'-TRIPHOSPHATE NUCLEOTIDOHYDROLASE"/>
    <property type="match status" value="1"/>
</dbReference>
<dbReference type="AlphaFoldDB" id="A0A2P6U5D8"/>
<evidence type="ECO:0000256" key="4">
    <source>
        <dbReference type="ARBA" id="ARBA00012379"/>
    </source>
</evidence>
<evidence type="ECO:0000256" key="2">
    <source>
        <dbReference type="ARBA" id="ARBA00005142"/>
    </source>
</evidence>
<dbReference type="FunFam" id="2.70.40.10:FF:000004">
    <property type="entry name" value="Deoxyuridine triphosphatase"/>
    <property type="match status" value="1"/>
</dbReference>
<dbReference type="NCBIfam" id="NF001862">
    <property type="entry name" value="PRK00601.1"/>
    <property type="match status" value="1"/>
</dbReference>
<feature type="compositionally biased region" description="Low complexity" evidence="12">
    <location>
        <begin position="88"/>
        <end position="131"/>
    </location>
</feature>
<feature type="compositionally biased region" description="Pro residues" evidence="12">
    <location>
        <begin position="64"/>
        <end position="87"/>
    </location>
</feature>
<dbReference type="EC" id="3.6.1.23" evidence="4 11"/>
<evidence type="ECO:0000256" key="8">
    <source>
        <dbReference type="ARBA" id="ARBA00023080"/>
    </source>
</evidence>
<dbReference type="STRING" id="3076.A0A2P6U5D8"/>
<keyword evidence="7 11" id="KW-0460">Magnesium</keyword>
<sequence length="306" mass="31749">MKTVPLISKLQYEAILETRAGKPAAPGSQQARLAAAWAYYRRLDAEASAIRARRRAQREGGDVPPMPEPTPPLELPPLAEPAEPAAPAPASAPAEQPDTPIGTSSFSRGQQSSSSSGEEAAHPGGAAGSDEAPLLAGAMTVAAAQQSAAGEPAAKMQRTEPPAETLRVRRLNEHALLPKRGSAGAAGYDLAACEDTEVPARGRAVVKTGLQIAIPPGTYARVAPRSGLAVKHFIDTGAGVVDEDYRGEVGVVLFNHADTPFPVKRGDRVAQLILERIATPEVVEVDNLDETQRGAGGYGSTGVGSH</sequence>
<keyword evidence="6 11" id="KW-0378">Hydrolase</keyword>
<dbReference type="Pfam" id="PF00692">
    <property type="entry name" value="dUTPase"/>
    <property type="match status" value="1"/>
</dbReference>
<evidence type="ECO:0000313" key="14">
    <source>
        <dbReference type="EMBL" id="PRW61531.1"/>
    </source>
</evidence>
<gene>
    <name evidence="14" type="ORF">C2E21_0502</name>
</gene>
<dbReference type="PANTHER" id="PTHR11241">
    <property type="entry name" value="DEOXYURIDINE 5'-TRIPHOSPHATE NUCLEOTIDOHYDROLASE"/>
    <property type="match status" value="1"/>
</dbReference>
<keyword evidence="11" id="KW-0479">Metal-binding</keyword>
<comment type="caution">
    <text evidence="14">The sequence shown here is derived from an EMBL/GenBank/DDBJ whole genome shotgun (WGS) entry which is preliminary data.</text>
</comment>
<evidence type="ECO:0000256" key="6">
    <source>
        <dbReference type="ARBA" id="ARBA00022801"/>
    </source>
</evidence>
<accession>A0A2P6U5D8</accession>
<comment type="cofactor">
    <cofactor evidence="1 11">
        <name>Mg(2+)</name>
        <dbReference type="ChEBI" id="CHEBI:18420"/>
    </cofactor>
</comment>
<dbReference type="InterPro" id="IPR036157">
    <property type="entry name" value="dUTPase-like_sf"/>
</dbReference>
<dbReference type="GO" id="GO:0000287">
    <property type="term" value="F:magnesium ion binding"/>
    <property type="evidence" value="ECO:0007669"/>
    <property type="project" value="UniProtKB-UniRule"/>
</dbReference>
<dbReference type="NCBIfam" id="TIGR00576">
    <property type="entry name" value="dut"/>
    <property type="match status" value="1"/>
</dbReference>
<proteinExistence type="inferred from homology"/>
<evidence type="ECO:0000313" key="15">
    <source>
        <dbReference type="Proteomes" id="UP000239899"/>
    </source>
</evidence>
<feature type="region of interest" description="Disordered" evidence="12">
    <location>
        <begin position="51"/>
        <end position="131"/>
    </location>
</feature>
<feature type="compositionally biased region" description="Low complexity" evidence="12">
    <location>
        <begin position="143"/>
        <end position="154"/>
    </location>
</feature>
<evidence type="ECO:0000256" key="5">
    <source>
        <dbReference type="ARBA" id="ARBA00021732"/>
    </source>
</evidence>
<evidence type="ECO:0000256" key="1">
    <source>
        <dbReference type="ARBA" id="ARBA00001946"/>
    </source>
</evidence>
<evidence type="ECO:0000256" key="11">
    <source>
        <dbReference type="RuleBase" id="RU367024"/>
    </source>
</evidence>
<dbReference type="SUPFAM" id="SSF51283">
    <property type="entry name" value="dUTPase-like"/>
    <property type="match status" value="1"/>
</dbReference>
<dbReference type="Proteomes" id="UP000239899">
    <property type="component" value="Unassembled WGS sequence"/>
</dbReference>
<dbReference type="InterPro" id="IPR008181">
    <property type="entry name" value="dUTPase"/>
</dbReference>